<feature type="region of interest" description="Disordered" evidence="1">
    <location>
        <begin position="41"/>
        <end position="68"/>
    </location>
</feature>
<dbReference type="Proteomes" id="UP001066276">
    <property type="component" value="Chromosome 5"/>
</dbReference>
<proteinExistence type="predicted"/>
<sequence>MDQRPEVQIGGQLVTASSYETGPRLWRCCRERVRWKRWPQERGAEAEVSAGDPGGGAVGTLPKRKRRRTWRTDVATRLDLAKSPNRWPDGAQTLGAEQGPFRRLMS</sequence>
<evidence type="ECO:0000313" key="2">
    <source>
        <dbReference type="EMBL" id="KAJ1152144.1"/>
    </source>
</evidence>
<dbReference type="AlphaFoldDB" id="A0AAV7RH30"/>
<evidence type="ECO:0000256" key="1">
    <source>
        <dbReference type="SAM" id="MobiDB-lite"/>
    </source>
</evidence>
<reference evidence="2" key="1">
    <citation type="journal article" date="2022" name="bioRxiv">
        <title>Sequencing and chromosome-scale assembly of the giantPleurodeles waltlgenome.</title>
        <authorList>
            <person name="Brown T."/>
            <person name="Elewa A."/>
            <person name="Iarovenko S."/>
            <person name="Subramanian E."/>
            <person name="Araus A.J."/>
            <person name="Petzold A."/>
            <person name="Susuki M."/>
            <person name="Suzuki K.-i.T."/>
            <person name="Hayashi T."/>
            <person name="Toyoda A."/>
            <person name="Oliveira C."/>
            <person name="Osipova E."/>
            <person name="Leigh N.D."/>
            <person name="Simon A."/>
            <person name="Yun M.H."/>
        </authorList>
    </citation>
    <scope>NUCLEOTIDE SEQUENCE</scope>
    <source>
        <strain evidence="2">20211129_DDA</strain>
        <tissue evidence="2">Liver</tissue>
    </source>
</reference>
<dbReference type="EMBL" id="JANPWB010000009">
    <property type="protein sequence ID" value="KAJ1152144.1"/>
    <property type="molecule type" value="Genomic_DNA"/>
</dbReference>
<keyword evidence="3" id="KW-1185">Reference proteome</keyword>
<accession>A0AAV7RH30</accession>
<feature type="region of interest" description="Disordered" evidence="1">
    <location>
        <begin position="82"/>
        <end position="106"/>
    </location>
</feature>
<evidence type="ECO:0000313" key="3">
    <source>
        <dbReference type="Proteomes" id="UP001066276"/>
    </source>
</evidence>
<comment type="caution">
    <text evidence="2">The sequence shown here is derived from an EMBL/GenBank/DDBJ whole genome shotgun (WGS) entry which is preliminary data.</text>
</comment>
<gene>
    <name evidence="2" type="ORF">NDU88_004921</name>
</gene>
<organism evidence="2 3">
    <name type="scientific">Pleurodeles waltl</name>
    <name type="common">Iberian ribbed newt</name>
    <dbReference type="NCBI Taxonomy" id="8319"/>
    <lineage>
        <taxon>Eukaryota</taxon>
        <taxon>Metazoa</taxon>
        <taxon>Chordata</taxon>
        <taxon>Craniata</taxon>
        <taxon>Vertebrata</taxon>
        <taxon>Euteleostomi</taxon>
        <taxon>Amphibia</taxon>
        <taxon>Batrachia</taxon>
        <taxon>Caudata</taxon>
        <taxon>Salamandroidea</taxon>
        <taxon>Salamandridae</taxon>
        <taxon>Pleurodelinae</taxon>
        <taxon>Pleurodeles</taxon>
    </lineage>
</organism>
<name>A0AAV7RH30_PLEWA</name>
<protein>
    <submittedName>
        <fullName evidence="2">Uncharacterized protein</fullName>
    </submittedName>
</protein>